<name>A0A452Y2E1_AEGTS</name>
<feature type="region of interest" description="Disordered" evidence="1">
    <location>
        <begin position="1"/>
        <end position="41"/>
    </location>
</feature>
<dbReference type="EnsemblPlants" id="AET1Gv20264700.7">
    <property type="protein sequence ID" value="AET1Gv20264700.7"/>
    <property type="gene ID" value="AET1Gv20264700"/>
</dbReference>
<sequence>MPACIFPPATPSVSPSPVHARPWQDTSSPTHHRISGPKRQQRTLDRWPHPLLAWSLWIPFFSWTSLGAFSWESLDALPIKRKAVTKYVAKTTHICQN</sequence>
<reference evidence="3" key="2">
    <citation type="journal article" date="2017" name="Nat. Plants">
        <title>The Aegilops tauschii genome reveals multiple impacts of transposons.</title>
        <authorList>
            <person name="Zhao G."/>
            <person name="Zou C."/>
            <person name="Li K."/>
            <person name="Wang K."/>
            <person name="Li T."/>
            <person name="Gao L."/>
            <person name="Zhang X."/>
            <person name="Wang H."/>
            <person name="Yang Z."/>
            <person name="Liu X."/>
            <person name="Jiang W."/>
            <person name="Mao L."/>
            <person name="Kong X."/>
            <person name="Jiao Y."/>
            <person name="Jia J."/>
        </authorList>
    </citation>
    <scope>NUCLEOTIDE SEQUENCE [LARGE SCALE GENOMIC DNA]</scope>
    <source>
        <strain evidence="3">cv. AL8/78</strain>
    </source>
</reference>
<evidence type="ECO:0000313" key="2">
    <source>
        <dbReference type="EnsemblPlants" id="AET1Gv20264700.7"/>
    </source>
</evidence>
<dbReference type="Proteomes" id="UP000015105">
    <property type="component" value="Chromosome 1D"/>
</dbReference>
<reference evidence="3" key="1">
    <citation type="journal article" date="2014" name="Science">
        <title>Ancient hybridizations among the ancestral genomes of bread wheat.</title>
        <authorList>
            <consortium name="International Wheat Genome Sequencing Consortium,"/>
            <person name="Marcussen T."/>
            <person name="Sandve S.R."/>
            <person name="Heier L."/>
            <person name="Spannagl M."/>
            <person name="Pfeifer M."/>
            <person name="Jakobsen K.S."/>
            <person name="Wulff B.B."/>
            <person name="Steuernagel B."/>
            <person name="Mayer K.F."/>
            <person name="Olsen O.A."/>
        </authorList>
    </citation>
    <scope>NUCLEOTIDE SEQUENCE [LARGE SCALE GENOMIC DNA]</scope>
    <source>
        <strain evidence="3">cv. AL8/78</strain>
    </source>
</reference>
<dbReference type="Gramene" id="AET1Gv20264700.7">
    <property type="protein sequence ID" value="AET1Gv20264700.7"/>
    <property type="gene ID" value="AET1Gv20264700"/>
</dbReference>
<evidence type="ECO:0000256" key="1">
    <source>
        <dbReference type="SAM" id="MobiDB-lite"/>
    </source>
</evidence>
<organism evidence="2 3">
    <name type="scientific">Aegilops tauschii subsp. strangulata</name>
    <name type="common">Goatgrass</name>
    <dbReference type="NCBI Taxonomy" id="200361"/>
    <lineage>
        <taxon>Eukaryota</taxon>
        <taxon>Viridiplantae</taxon>
        <taxon>Streptophyta</taxon>
        <taxon>Embryophyta</taxon>
        <taxon>Tracheophyta</taxon>
        <taxon>Spermatophyta</taxon>
        <taxon>Magnoliopsida</taxon>
        <taxon>Liliopsida</taxon>
        <taxon>Poales</taxon>
        <taxon>Poaceae</taxon>
        <taxon>BOP clade</taxon>
        <taxon>Pooideae</taxon>
        <taxon>Triticodae</taxon>
        <taxon>Triticeae</taxon>
        <taxon>Triticinae</taxon>
        <taxon>Aegilops</taxon>
    </lineage>
</organism>
<dbReference type="AlphaFoldDB" id="A0A452Y2E1"/>
<reference evidence="2" key="3">
    <citation type="journal article" date="2017" name="Nature">
        <title>Genome sequence of the progenitor of the wheat D genome Aegilops tauschii.</title>
        <authorList>
            <person name="Luo M.C."/>
            <person name="Gu Y.Q."/>
            <person name="Puiu D."/>
            <person name="Wang H."/>
            <person name="Twardziok S.O."/>
            <person name="Deal K.R."/>
            <person name="Huo N."/>
            <person name="Zhu T."/>
            <person name="Wang L."/>
            <person name="Wang Y."/>
            <person name="McGuire P.E."/>
            <person name="Liu S."/>
            <person name="Long H."/>
            <person name="Ramasamy R.K."/>
            <person name="Rodriguez J.C."/>
            <person name="Van S.L."/>
            <person name="Yuan L."/>
            <person name="Wang Z."/>
            <person name="Xia Z."/>
            <person name="Xiao L."/>
            <person name="Anderson O.D."/>
            <person name="Ouyang S."/>
            <person name="Liang Y."/>
            <person name="Zimin A.V."/>
            <person name="Pertea G."/>
            <person name="Qi P."/>
            <person name="Bennetzen J.L."/>
            <person name="Dai X."/>
            <person name="Dawson M.W."/>
            <person name="Muller H.G."/>
            <person name="Kugler K."/>
            <person name="Rivarola-Duarte L."/>
            <person name="Spannagl M."/>
            <person name="Mayer K.F.X."/>
            <person name="Lu F.H."/>
            <person name="Bevan M.W."/>
            <person name="Leroy P."/>
            <person name="Li P."/>
            <person name="You F.M."/>
            <person name="Sun Q."/>
            <person name="Liu Z."/>
            <person name="Lyons E."/>
            <person name="Wicker T."/>
            <person name="Salzberg S.L."/>
            <person name="Devos K.M."/>
            <person name="Dvorak J."/>
        </authorList>
    </citation>
    <scope>NUCLEOTIDE SEQUENCE [LARGE SCALE GENOMIC DNA]</scope>
    <source>
        <strain evidence="2">cv. AL8/78</strain>
    </source>
</reference>
<proteinExistence type="predicted"/>
<keyword evidence="3" id="KW-1185">Reference proteome</keyword>
<protein>
    <submittedName>
        <fullName evidence="2">Uncharacterized protein</fullName>
    </submittedName>
</protein>
<evidence type="ECO:0000313" key="3">
    <source>
        <dbReference type="Proteomes" id="UP000015105"/>
    </source>
</evidence>
<accession>A0A452Y2E1</accession>
<reference evidence="2" key="5">
    <citation type="journal article" date="2021" name="G3 (Bethesda)">
        <title>Aegilops tauschii genome assembly Aet v5.0 features greater sequence contiguity and improved annotation.</title>
        <authorList>
            <person name="Wang L."/>
            <person name="Zhu T."/>
            <person name="Rodriguez J.C."/>
            <person name="Deal K.R."/>
            <person name="Dubcovsky J."/>
            <person name="McGuire P.E."/>
            <person name="Lux T."/>
            <person name="Spannagl M."/>
            <person name="Mayer K.F.X."/>
            <person name="Baldrich P."/>
            <person name="Meyers B.C."/>
            <person name="Huo N."/>
            <person name="Gu Y.Q."/>
            <person name="Zhou H."/>
            <person name="Devos K.M."/>
            <person name="Bennetzen J.L."/>
            <person name="Unver T."/>
            <person name="Budak H."/>
            <person name="Gulick P.J."/>
            <person name="Galiba G."/>
            <person name="Kalapos B."/>
            <person name="Nelson D.R."/>
            <person name="Li P."/>
            <person name="You F.M."/>
            <person name="Luo M.C."/>
            <person name="Dvorak J."/>
        </authorList>
    </citation>
    <scope>NUCLEOTIDE SEQUENCE [LARGE SCALE GENOMIC DNA]</scope>
    <source>
        <strain evidence="2">cv. AL8/78</strain>
    </source>
</reference>
<feature type="compositionally biased region" description="Basic residues" evidence="1">
    <location>
        <begin position="30"/>
        <end position="41"/>
    </location>
</feature>
<reference evidence="2" key="4">
    <citation type="submission" date="2019-03" db="UniProtKB">
        <authorList>
            <consortium name="EnsemblPlants"/>
        </authorList>
    </citation>
    <scope>IDENTIFICATION</scope>
</reference>